<evidence type="ECO:0000313" key="4">
    <source>
        <dbReference type="EnsemblMetazoa" id="XP_011663482"/>
    </source>
</evidence>
<dbReference type="Gene3D" id="3.40.50.720">
    <property type="entry name" value="NAD(P)-binding Rossmann-like Domain"/>
    <property type="match status" value="1"/>
</dbReference>
<evidence type="ECO:0000259" key="3">
    <source>
        <dbReference type="Pfam" id="PF01370"/>
    </source>
</evidence>
<reference evidence="4" key="2">
    <citation type="submission" date="2021-01" db="UniProtKB">
        <authorList>
            <consortium name="EnsemblMetazoa"/>
        </authorList>
    </citation>
    <scope>IDENTIFICATION</scope>
</reference>
<comment type="similarity">
    <text evidence="2">Belongs to the NAD(P)-dependent epimerase/dehydratase family. Dihydroflavonol-4-reductase subfamily.</text>
</comment>
<dbReference type="AlphaFoldDB" id="A0A7M7LSN5"/>
<dbReference type="InterPro" id="IPR050425">
    <property type="entry name" value="NAD(P)_dehydrat-like"/>
</dbReference>
<evidence type="ECO:0000256" key="1">
    <source>
        <dbReference type="ARBA" id="ARBA00023002"/>
    </source>
</evidence>
<dbReference type="FunFam" id="3.40.50.720:FF:000336">
    <property type="entry name" value="Aldehyde reductase"/>
    <property type="match status" value="1"/>
</dbReference>
<dbReference type="InterPro" id="IPR036291">
    <property type="entry name" value="NAD(P)-bd_dom_sf"/>
</dbReference>
<dbReference type="OrthoDB" id="2735536at2759"/>
<dbReference type="CDD" id="cd05227">
    <property type="entry name" value="AR_SDR_e"/>
    <property type="match status" value="1"/>
</dbReference>
<dbReference type="Proteomes" id="UP000007110">
    <property type="component" value="Unassembled WGS sequence"/>
</dbReference>
<dbReference type="PANTHER" id="PTHR10366:SF564">
    <property type="entry name" value="STEROL-4-ALPHA-CARBOXYLATE 3-DEHYDROGENASE, DECARBOXYLATING"/>
    <property type="match status" value="1"/>
</dbReference>
<sequence length="356" mass="38949">MAANVERVLVTGASGYIATHIVKQLQEAGYRVRGTVRSVSNPVKVGPLKELCPNPAHELELVEADLTKDEGWKEAVQGCSHVLHTASPFPLAAPKHEDELIKPAVDGTVRVLQACQEVGGVERVVVTSSCYAISDLAETPKEPLTEENWLKVEKLGLNAAYAKSKALAERAAWDFVEKLPAESKFELAVINPSVVLGPALCGAPGTSVEIVRRMMERDPFLAAKVSFPVCDIRDVAKAHVVAMTLPEAAGNRHIIAPCTLWYLEMANALREEFGKQGYNPPTSLAPYFLLKVGSWFDSSAKTIVQIHGHKVNFSDHRLRQVLGITPYDPKVTLVDMAYSCIDRGFIVKKSAYKPRD</sequence>
<keyword evidence="1" id="KW-0560">Oxidoreductase</keyword>
<dbReference type="PANTHER" id="PTHR10366">
    <property type="entry name" value="NAD DEPENDENT EPIMERASE/DEHYDRATASE"/>
    <property type="match status" value="1"/>
</dbReference>
<reference evidence="5" key="1">
    <citation type="submission" date="2015-02" db="EMBL/GenBank/DDBJ databases">
        <title>Genome sequencing for Strongylocentrotus purpuratus.</title>
        <authorList>
            <person name="Murali S."/>
            <person name="Liu Y."/>
            <person name="Vee V."/>
            <person name="English A."/>
            <person name="Wang M."/>
            <person name="Skinner E."/>
            <person name="Han Y."/>
            <person name="Muzny D.M."/>
            <person name="Worley K.C."/>
            <person name="Gibbs R.A."/>
        </authorList>
    </citation>
    <scope>NUCLEOTIDE SEQUENCE</scope>
</reference>
<name>A0A7M7LSN5_STRPU</name>
<dbReference type="RefSeq" id="XP_011663482.2">
    <property type="nucleotide sequence ID" value="XM_011665180.2"/>
</dbReference>
<dbReference type="Pfam" id="PF01370">
    <property type="entry name" value="Epimerase"/>
    <property type="match status" value="1"/>
</dbReference>
<dbReference type="KEGG" id="spu:589772"/>
<dbReference type="GeneID" id="589772"/>
<organism evidence="4 5">
    <name type="scientific">Strongylocentrotus purpuratus</name>
    <name type="common">Purple sea urchin</name>
    <dbReference type="NCBI Taxonomy" id="7668"/>
    <lineage>
        <taxon>Eukaryota</taxon>
        <taxon>Metazoa</taxon>
        <taxon>Echinodermata</taxon>
        <taxon>Eleutherozoa</taxon>
        <taxon>Echinozoa</taxon>
        <taxon>Echinoidea</taxon>
        <taxon>Euechinoidea</taxon>
        <taxon>Echinacea</taxon>
        <taxon>Camarodonta</taxon>
        <taxon>Echinidea</taxon>
        <taxon>Strongylocentrotidae</taxon>
        <taxon>Strongylocentrotus</taxon>
    </lineage>
</organism>
<feature type="domain" description="NAD-dependent epimerase/dehydratase" evidence="3">
    <location>
        <begin position="8"/>
        <end position="253"/>
    </location>
</feature>
<evidence type="ECO:0000256" key="2">
    <source>
        <dbReference type="ARBA" id="ARBA00023445"/>
    </source>
</evidence>
<proteinExistence type="inferred from homology"/>
<dbReference type="SUPFAM" id="SSF51735">
    <property type="entry name" value="NAD(P)-binding Rossmann-fold domains"/>
    <property type="match status" value="1"/>
</dbReference>
<keyword evidence="5" id="KW-1185">Reference proteome</keyword>
<dbReference type="InParanoid" id="A0A7M7LSN5"/>
<dbReference type="EnsemblMetazoa" id="XM_011665180">
    <property type="protein sequence ID" value="XP_011663482"/>
    <property type="gene ID" value="LOC589772"/>
</dbReference>
<protein>
    <recommendedName>
        <fullName evidence="3">NAD-dependent epimerase/dehydratase domain-containing protein</fullName>
    </recommendedName>
</protein>
<dbReference type="InterPro" id="IPR001509">
    <property type="entry name" value="Epimerase_deHydtase"/>
</dbReference>
<dbReference type="GO" id="GO:0016616">
    <property type="term" value="F:oxidoreductase activity, acting on the CH-OH group of donors, NAD or NADP as acceptor"/>
    <property type="evidence" value="ECO:0000318"/>
    <property type="project" value="GO_Central"/>
</dbReference>
<evidence type="ECO:0000313" key="5">
    <source>
        <dbReference type="Proteomes" id="UP000007110"/>
    </source>
</evidence>
<dbReference type="OMA" id="QGQMKEK"/>
<accession>A0A7M7LSN5</accession>